<keyword evidence="2" id="KW-1185">Reference proteome</keyword>
<sequence>MTFPPPYHEIQHNVRSYTVGWFAPLPCERAAAEALRDEVHGPPKDFQRAPDDHLVYSWGKMGDHNVVLASLEAGADGLAAAAQAATRMLASFPAIRFGLLVGIGGAIPRFNREGDVFCRPKPDSDVRLGDVVVSQPDGNGGGVIQYDHYKATKDGPQVKGFLNRPPPALLYGLAALQAKHEQSPSDVPNIIADLEKTNDYMVNERGYKHPGQKKDRLFYPSYVHPEGDLDCEDCSVQHEVERKPRKSSDPKVHYGTIASGNVVVKNAEDRENLIKHHPSASKCLCYEMEAAGVMNNFPCLVIRGICDYSDSHKNDVWHNYAALVAAAFAKELLRNMARGAVEEAVMAKDWMKDRGKPASL</sequence>
<dbReference type="PANTHER" id="PTHR46082">
    <property type="entry name" value="ATP/GTP-BINDING PROTEIN-RELATED"/>
    <property type="match status" value="1"/>
</dbReference>
<gene>
    <name evidence="1" type="ORF">DBV05_g8867</name>
</gene>
<dbReference type="InterPro" id="IPR053137">
    <property type="entry name" value="NLR-like"/>
</dbReference>
<comment type="caution">
    <text evidence="1">The sequence shown here is derived from an EMBL/GenBank/DDBJ whole genome shotgun (WGS) entry which is preliminary data.</text>
</comment>
<reference evidence="1 2" key="1">
    <citation type="journal article" date="2019" name="Sci. Rep.">
        <title>A multi-omics analysis of the grapevine pathogen Lasiodiplodia theobromae reveals that temperature affects the expression of virulence- and pathogenicity-related genes.</title>
        <authorList>
            <person name="Felix C."/>
            <person name="Meneses R."/>
            <person name="Goncalves M.F.M."/>
            <person name="Tilleman L."/>
            <person name="Duarte A.S."/>
            <person name="Jorrin-Novo J.V."/>
            <person name="Van de Peer Y."/>
            <person name="Deforce D."/>
            <person name="Van Nieuwerburgh F."/>
            <person name="Esteves A.C."/>
            <person name="Alves A."/>
        </authorList>
    </citation>
    <scope>NUCLEOTIDE SEQUENCE [LARGE SCALE GENOMIC DNA]</scope>
    <source>
        <strain evidence="1 2">LA-SOL3</strain>
    </source>
</reference>
<evidence type="ECO:0000313" key="1">
    <source>
        <dbReference type="EMBL" id="KAB2572507.1"/>
    </source>
</evidence>
<dbReference type="Proteomes" id="UP000325902">
    <property type="component" value="Unassembled WGS sequence"/>
</dbReference>
<proteinExistence type="predicted"/>
<dbReference type="GO" id="GO:0009116">
    <property type="term" value="P:nucleoside metabolic process"/>
    <property type="evidence" value="ECO:0007669"/>
    <property type="project" value="InterPro"/>
</dbReference>
<dbReference type="Gene3D" id="3.40.50.1580">
    <property type="entry name" value="Nucleoside phosphorylase domain"/>
    <property type="match status" value="1"/>
</dbReference>
<dbReference type="AlphaFoldDB" id="A0A5N5D4M8"/>
<name>A0A5N5D4M8_9PEZI</name>
<accession>A0A5N5D4M8</accession>
<evidence type="ECO:0000313" key="2">
    <source>
        <dbReference type="Proteomes" id="UP000325902"/>
    </source>
</evidence>
<dbReference type="OrthoDB" id="1577640at2759"/>
<organism evidence="1 2">
    <name type="scientific">Lasiodiplodia theobromae</name>
    <dbReference type="NCBI Taxonomy" id="45133"/>
    <lineage>
        <taxon>Eukaryota</taxon>
        <taxon>Fungi</taxon>
        <taxon>Dikarya</taxon>
        <taxon>Ascomycota</taxon>
        <taxon>Pezizomycotina</taxon>
        <taxon>Dothideomycetes</taxon>
        <taxon>Dothideomycetes incertae sedis</taxon>
        <taxon>Botryosphaeriales</taxon>
        <taxon>Botryosphaeriaceae</taxon>
        <taxon>Lasiodiplodia</taxon>
    </lineage>
</organism>
<evidence type="ECO:0008006" key="3">
    <source>
        <dbReference type="Google" id="ProtNLM"/>
    </source>
</evidence>
<dbReference type="PANTHER" id="PTHR46082:SF11">
    <property type="entry name" value="AAA+ ATPASE DOMAIN-CONTAINING PROTEIN-RELATED"/>
    <property type="match status" value="1"/>
</dbReference>
<dbReference type="InterPro" id="IPR035994">
    <property type="entry name" value="Nucleoside_phosphorylase_sf"/>
</dbReference>
<dbReference type="SUPFAM" id="SSF53167">
    <property type="entry name" value="Purine and uridine phosphorylases"/>
    <property type="match status" value="1"/>
</dbReference>
<dbReference type="EMBL" id="VCHE01000077">
    <property type="protein sequence ID" value="KAB2572507.1"/>
    <property type="molecule type" value="Genomic_DNA"/>
</dbReference>
<dbReference type="GO" id="GO:0003824">
    <property type="term" value="F:catalytic activity"/>
    <property type="evidence" value="ECO:0007669"/>
    <property type="project" value="InterPro"/>
</dbReference>
<protein>
    <recommendedName>
        <fullName evidence="3">Nucleoside phosphorylase domain-containing protein</fullName>
    </recommendedName>
</protein>